<sequence length="68" mass="7438">MKLQLNGEPKTLDSDTLTVAELLAHLDITQRRGVAIAVNNSVVPKSEWDDHQLDDDDAVEIIRATQGG</sequence>
<dbReference type="Proteomes" id="UP000315995">
    <property type="component" value="Chromosome"/>
</dbReference>
<accession>A0A5B8YA56</accession>
<reference evidence="1 2" key="1">
    <citation type="submission" date="2019-06" db="EMBL/GenBank/DDBJ databases">
        <title>Persicimonas caeni gen. nov., sp. nov., a predatory bacterium isolated from solar saltern.</title>
        <authorList>
            <person name="Wang S."/>
        </authorList>
    </citation>
    <scope>NUCLEOTIDE SEQUENCE [LARGE SCALE GENOMIC DNA]</scope>
    <source>
        <strain evidence="1 2">YN101</strain>
    </source>
</reference>
<dbReference type="NCBIfam" id="TIGR01683">
    <property type="entry name" value="thiS"/>
    <property type="match status" value="1"/>
</dbReference>
<dbReference type="Gene3D" id="3.10.20.30">
    <property type="match status" value="1"/>
</dbReference>
<dbReference type="Pfam" id="PF02597">
    <property type="entry name" value="ThiS"/>
    <property type="match status" value="1"/>
</dbReference>
<organism evidence="1 2">
    <name type="scientific">Persicimonas caeni</name>
    <dbReference type="NCBI Taxonomy" id="2292766"/>
    <lineage>
        <taxon>Bacteria</taxon>
        <taxon>Deltaproteobacteria</taxon>
        <taxon>Bradymonadales</taxon>
        <taxon>Bradymonadaceae</taxon>
        <taxon>Persicimonas</taxon>
    </lineage>
</organism>
<name>A0A4Y6PUN0_PERCE</name>
<dbReference type="RefSeq" id="WP_141198509.1">
    <property type="nucleotide sequence ID" value="NZ_CP041186.1"/>
</dbReference>
<evidence type="ECO:0000313" key="2">
    <source>
        <dbReference type="Proteomes" id="UP000315995"/>
    </source>
</evidence>
<dbReference type="PANTHER" id="PTHR34472:SF1">
    <property type="entry name" value="SULFUR CARRIER PROTEIN THIS"/>
    <property type="match status" value="1"/>
</dbReference>
<dbReference type="InterPro" id="IPR003749">
    <property type="entry name" value="ThiS/MoaD-like"/>
</dbReference>
<gene>
    <name evidence="1" type="primary">thiS</name>
    <name evidence="1" type="ORF">FIV42_15165</name>
</gene>
<dbReference type="EMBL" id="CP041186">
    <property type="protein sequence ID" value="QDG52032.1"/>
    <property type="molecule type" value="Genomic_DNA"/>
</dbReference>
<dbReference type="InterPro" id="IPR016155">
    <property type="entry name" value="Mopterin_synth/thiamin_S_b"/>
</dbReference>
<keyword evidence="2" id="KW-1185">Reference proteome</keyword>
<proteinExistence type="predicted"/>
<dbReference type="InterPro" id="IPR010035">
    <property type="entry name" value="Thi_S"/>
</dbReference>
<dbReference type="AlphaFoldDB" id="A0A4Y6PUN0"/>
<protein>
    <submittedName>
        <fullName evidence="1">Sulfur carrier protein ThiS</fullName>
    </submittedName>
</protein>
<dbReference type="InterPro" id="IPR012675">
    <property type="entry name" value="Beta-grasp_dom_sf"/>
</dbReference>
<evidence type="ECO:0000313" key="1">
    <source>
        <dbReference type="EMBL" id="QDG52032.1"/>
    </source>
</evidence>
<accession>A0A4Y6PUN0</accession>
<dbReference type="SUPFAM" id="SSF54285">
    <property type="entry name" value="MoaD/ThiS"/>
    <property type="match status" value="1"/>
</dbReference>
<dbReference type="PANTHER" id="PTHR34472">
    <property type="entry name" value="SULFUR CARRIER PROTEIN THIS"/>
    <property type="match status" value="1"/>
</dbReference>
<dbReference type="CDD" id="cd00565">
    <property type="entry name" value="Ubl_ThiS"/>
    <property type="match status" value="1"/>
</dbReference>
<dbReference type="OrthoDB" id="197113at2"/>